<organism evidence="2 3">
    <name type="scientific">Multifurca ochricompacta</name>
    <dbReference type="NCBI Taxonomy" id="376703"/>
    <lineage>
        <taxon>Eukaryota</taxon>
        <taxon>Fungi</taxon>
        <taxon>Dikarya</taxon>
        <taxon>Basidiomycota</taxon>
        <taxon>Agaricomycotina</taxon>
        <taxon>Agaricomycetes</taxon>
        <taxon>Russulales</taxon>
        <taxon>Russulaceae</taxon>
        <taxon>Multifurca</taxon>
    </lineage>
</organism>
<comment type="caution">
    <text evidence="2">The sequence shown here is derived from an EMBL/GenBank/DDBJ whole genome shotgun (WGS) entry which is preliminary data.</text>
</comment>
<dbReference type="EMBL" id="WTXG01000003">
    <property type="protein sequence ID" value="KAI0306305.1"/>
    <property type="molecule type" value="Genomic_DNA"/>
</dbReference>
<feature type="compositionally biased region" description="Polar residues" evidence="1">
    <location>
        <begin position="1"/>
        <end position="24"/>
    </location>
</feature>
<evidence type="ECO:0000313" key="3">
    <source>
        <dbReference type="Proteomes" id="UP001203297"/>
    </source>
</evidence>
<evidence type="ECO:0000256" key="1">
    <source>
        <dbReference type="SAM" id="MobiDB-lite"/>
    </source>
</evidence>
<protein>
    <submittedName>
        <fullName evidence="2">Uncharacterized protein</fullName>
    </submittedName>
</protein>
<proteinExistence type="predicted"/>
<evidence type="ECO:0000313" key="2">
    <source>
        <dbReference type="EMBL" id="KAI0306305.1"/>
    </source>
</evidence>
<dbReference type="AlphaFoldDB" id="A0AAD4M9Z4"/>
<sequence>MMQTASTQQQAHGQDLSIRNNGFSSGIPPDRVMQPNAIPLGSAQPVTAQYDTQPYYTSGGFGDPLAAPFGRNSDMNGGSAIPGHGFNYSTGNPQRTRAPSPLYHGYMPYGYSGQGGTNHNGYQFTPDTLPSYATNFSYSPLGAHAAPNNQGPCALWQLFDSRVSYEGQNELHLTIVFKRIPSA</sequence>
<gene>
    <name evidence="2" type="ORF">B0F90DRAFT_732393</name>
</gene>
<feature type="region of interest" description="Disordered" evidence="1">
    <location>
        <begin position="1"/>
        <end position="38"/>
    </location>
</feature>
<accession>A0AAD4M9Z4</accession>
<reference evidence="2" key="1">
    <citation type="journal article" date="2022" name="New Phytol.">
        <title>Evolutionary transition to the ectomycorrhizal habit in the genomes of a hyperdiverse lineage of mushroom-forming fungi.</title>
        <authorList>
            <person name="Looney B."/>
            <person name="Miyauchi S."/>
            <person name="Morin E."/>
            <person name="Drula E."/>
            <person name="Courty P.E."/>
            <person name="Kohler A."/>
            <person name="Kuo A."/>
            <person name="LaButti K."/>
            <person name="Pangilinan J."/>
            <person name="Lipzen A."/>
            <person name="Riley R."/>
            <person name="Andreopoulos W."/>
            <person name="He G."/>
            <person name="Johnson J."/>
            <person name="Nolan M."/>
            <person name="Tritt A."/>
            <person name="Barry K.W."/>
            <person name="Grigoriev I.V."/>
            <person name="Nagy L.G."/>
            <person name="Hibbett D."/>
            <person name="Henrissat B."/>
            <person name="Matheny P.B."/>
            <person name="Labbe J."/>
            <person name="Martin F.M."/>
        </authorList>
    </citation>
    <scope>NUCLEOTIDE SEQUENCE</scope>
    <source>
        <strain evidence="2">BPL690</strain>
    </source>
</reference>
<name>A0AAD4M9Z4_9AGAM</name>
<dbReference type="Proteomes" id="UP001203297">
    <property type="component" value="Unassembled WGS sequence"/>
</dbReference>
<keyword evidence="3" id="KW-1185">Reference proteome</keyword>